<dbReference type="AlphaFoldDB" id="A0A1G5D415"/>
<evidence type="ECO:0000259" key="1">
    <source>
        <dbReference type="Pfam" id="PF04738"/>
    </source>
</evidence>
<evidence type="ECO:0000313" key="2">
    <source>
        <dbReference type="EMBL" id="SCY09569.1"/>
    </source>
</evidence>
<proteinExistence type="predicted"/>
<sequence length="845" mass="100087">MDINENLDWTFVSKLVVRKTGFPFEILEQLHWKETMQQLIVVTSLDKDKELLTEQLLRDIIPRSVKLYAEQNQKSILHLLSRIRKYLAKNVIRNRELEEVNQFFPSDHPMRKGLQRWHDVDLLIHETIRRAEAKFLEELKMNRQQLQKIFQDPYLAEAVYISNPDVFNISYPRFMTHRDYESRPSKIRTLEMRFYSYLQRFCSKNDTASFFGPMNYAEWDMESHEPVHYEAHSGKFAERIIHYSFWMVRELAKGMTEEQEIQKFLIPRLHPMCTLQQNKLFFLHLNKEVLLPTKYEKIVQEISNEEQNLHQLSAKLGLSIPELTRYIKQLADRNIVLFEIEIPSTIFDPLNYLYSWLKDLPLNNGSKRKWLDILEQFIHLKKEALAKDLDHRQDVTGRMEQLFEEVTRSSARRSQGQMYADRTLYYEECKGTIDRLSFGQNFYDDFMERLKPVLDLSAAYGDVMRDYYQTIAQRIFEKIKDNRTHIPYSEFIYQSQALLAEAKVDLSFPALDQFHTLLDELVQNRQEGSIAHITSEDVEHFKRFRKFEECHTSPDVMFSAKNLDALSKGDYKIILGEVHQFIAMWGSQLLFDSKREQVNEEINHMISDMPMYQNLSVILNTRRHKGLIHETFPGTIIKLFGTPSTRAQDVVSIRDLVVTYEDRELKLIDQDQRQLYLYNSGDENIHLWAFAPSRVSSPVVRISEHTPRIEINGVIFQRERWELGEATLEGLRNAKDVFGIFVEMQRLREQHQLPRYVFFKVGSEKKPFFFDFENFFAIELLHSLLQKNKGVTFIEMEPSPDHLWLKDEEGKYCFEMRGTVFQKGTSVSERLGGERYRDSKVGALS</sequence>
<dbReference type="Proteomes" id="UP000198538">
    <property type="component" value="Unassembled WGS sequence"/>
</dbReference>
<reference evidence="3" key="1">
    <citation type="submission" date="2016-10" db="EMBL/GenBank/DDBJ databases">
        <authorList>
            <person name="Varghese N."/>
            <person name="Submissions S."/>
        </authorList>
    </citation>
    <scope>NUCLEOTIDE SEQUENCE [LARGE SCALE GENOMIC DNA]</scope>
    <source>
        <strain evidence="3">BL9</strain>
    </source>
</reference>
<accession>A0A1G5D415</accession>
<dbReference type="STRING" id="582692.SAMN05720606_102331"/>
<dbReference type="EMBL" id="FMVM01000002">
    <property type="protein sequence ID" value="SCY09569.1"/>
    <property type="molecule type" value="Genomic_DNA"/>
</dbReference>
<keyword evidence="3" id="KW-1185">Reference proteome</keyword>
<organism evidence="2 3">
    <name type="scientific">Paenibacillus polysaccharolyticus</name>
    <dbReference type="NCBI Taxonomy" id="582692"/>
    <lineage>
        <taxon>Bacteria</taxon>
        <taxon>Bacillati</taxon>
        <taxon>Bacillota</taxon>
        <taxon>Bacilli</taxon>
        <taxon>Bacillales</taxon>
        <taxon>Paenibacillaceae</taxon>
        <taxon>Paenibacillus</taxon>
    </lineage>
</organism>
<protein>
    <submittedName>
        <fullName evidence="2">Lantibiotic dehydratase, C terminus</fullName>
    </submittedName>
</protein>
<gene>
    <name evidence="2" type="ORF">SAMN05720606_102331</name>
</gene>
<feature type="domain" description="Lantibiotic dehydratase N-terminal" evidence="1">
    <location>
        <begin position="151"/>
        <end position="408"/>
    </location>
</feature>
<name>A0A1G5D415_9BACL</name>
<dbReference type="RefSeq" id="WP_167375635.1">
    <property type="nucleotide sequence ID" value="NZ_FMVM01000002.1"/>
</dbReference>
<dbReference type="InterPro" id="IPR006827">
    <property type="entry name" value="Lant_deHydtase_N"/>
</dbReference>
<dbReference type="Pfam" id="PF04738">
    <property type="entry name" value="Lant_dehydr_N"/>
    <property type="match status" value="1"/>
</dbReference>
<evidence type="ECO:0000313" key="3">
    <source>
        <dbReference type="Proteomes" id="UP000198538"/>
    </source>
</evidence>